<keyword evidence="12" id="KW-1185">Reference proteome</keyword>
<evidence type="ECO:0000256" key="6">
    <source>
        <dbReference type="ARBA" id="ARBA00023136"/>
    </source>
</evidence>
<dbReference type="CDD" id="cd03230">
    <property type="entry name" value="ABC_DR_subfamily_A"/>
    <property type="match status" value="1"/>
</dbReference>
<dbReference type="InParanoid" id="F2UKZ3"/>
<feature type="transmembrane region" description="Helical" evidence="8">
    <location>
        <begin position="772"/>
        <end position="792"/>
    </location>
</feature>
<keyword evidence="4" id="KW-0067">ATP-binding</keyword>
<dbReference type="OrthoDB" id="6150516at2759"/>
<dbReference type="InterPro" id="IPR003593">
    <property type="entry name" value="AAA+_ATPase"/>
</dbReference>
<organism evidence="12">
    <name type="scientific">Salpingoeca rosetta (strain ATCC 50818 / BSB-021)</name>
    <dbReference type="NCBI Taxonomy" id="946362"/>
    <lineage>
        <taxon>Eukaryota</taxon>
        <taxon>Choanoflagellata</taxon>
        <taxon>Craspedida</taxon>
        <taxon>Salpingoecidae</taxon>
        <taxon>Salpingoeca</taxon>
    </lineage>
</organism>
<feature type="region of interest" description="Disordered" evidence="7">
    <location>
        <begin position="282"/>
        <end position="367"/>
    </location>
</feature>
<reference evidence="11" key="1">
    <citation type="submission" date="2009-08" db="EMBL/GenBank/DDBJ databases">
        <title>Annotation of Salpingoeca rosetta.</title>
        <authorList>
            <consortium name="The Broad Institute Genome Sequencing Platform"/>
            <person name="Russ C."/>
            <person name="Cuomo C."/>
            <person name="Burger G."/>
            <person name="Gray M.W."/>
            <person name="Holland P.W.H."/>
            <person name="King N."/>
            <person name="Lang F.B.F."/>
            <person name="Roger A.J."/>
            <person name="Ruiz-Trillo I."/>
            <person name="Young S.K."/>
            <person name="Zeng Q."/>
            <person name="Gargeya S."/>
            <person name="Alvarado L."/>
            <person name="Berlin A."/>
            <person name="Chapman S.B."/>
            <person name="Chen Z."/>
            <person name="Freedman E."/>
            <person name="Gellesch M."/>
            <person name="Goldberg J."/>
            <person name="Griggs A."/>
            <person name="Gujja S."/>
            <person name="Heilman E."/>
            <person name="Heiman D."/>
            <person name="Howarth C."/>
            <person name="Mehta T."/>
            <person name="Neiman D."/>
            <person name="Pearson M."/>
            <person name="Roberts A."/>
            <person name="Saif S."/>
            <person name="Shea T."/>
            <person name="Shenoy N."/>
            <person name="Sisk P."/>
            <person name="Stolte C."/>
            <person name="Sykes S."/>
            <person name="White J."/>
            <person name="Yandava C."/>
            <person name="Haas B."/>
            <person name="Nusbaum C."/>
            <person name="Birren B."/>
        </authorList>
    </citation>
    <scope>NUCLEOTIDE SEQUENCE [LARGE SCALE GENOMIC DNA]</scope>
    <source>
        <strain evidence="11">ATCC 50818</strain>
    </source>
</reference>
<keyword evidence="6 8" id="KW-0472">Membrane</keyword>
<evidence type="ECO:0000259" key="10">
    <source>
        <dbReference type="PROSITE" id="PS51012"/>
    </source>
</evidence>
<feature type="transmembrane region" description="Helical" evidence="8">
    <location>
        <begin position="680"/>
        <end position="704"/>
    </location>
</feature>
<evidence type="ECO:0000256" key="1">
    <source>
        <dbReference type="ARBA" id="ARBA00004141"/>
    </source>
</evidence>
<feature type="transmembrane region" description="Helical" evidence="8">
    <location>
        <begin position="710"/>
        <end position="734"/>
    </location>
</feature>
<feature type="compositionally biased region" description="Basic and acidic residues" evidence="7">
    <location>
        <begin position="334"/>
        <end position="350"/>
    </location>
</feature>
<comment type="subcellular location">
    <subcellularLocation>
        <location evidence="1">Membrane</location>
        <topology evidence="1">Multi-pass membrane protein</topology>
    </subcellularLocation>
</comment>
<feature type="region of interest" description="Disordered" evidence="7">
    <location>
        <begin position="383"/>
        <end position="435"/>
    </location>
</feature>
<dbReference type="eggNOG" id="KOG0059">
    <property type="taxonomic scope" value="Eukaryota"/>
</dbReference>
<feature type="transmembrane region" description="Helical" evidence="8">
    <location>
        <begin position="460"/>
        <end position="482"/>
    </location>
</feature>
<keyword evidence="3" id="KW-0547">Nucleotide-binding</keyword>
<evidence type="ECO:0000256" key="4">
    <source>
        <dbReference type="ARBA" id="ARBA00022840"/>
    </source>
</evidence>
<dbReference type="PANTHER" id="PTHR43038:SF3">
    <property type="entry name" value="ABC TRANSPORTER G FAMILY MEMBER 20 ISOFORM X1"/>
    <property type="match status" value="1"/>
</dbReference>
<dbReference type="EMBL" id="GL832979">
    <property type="protein sequence ID" value="EGD77792.1"/>
    <property type="molecule type" value="Genomic_DNA"/>
</dbReference>
<feature type="transmembrane region" description="Helical" evidence="8">
    <location>
        <begin position="746"/>
        <end position="766"/>
    </location>
</feature>
<dbReference type="Pfam" id="PF12698">
    <property type="entry name" value="ABC2_membrane_3"/>
    <property type="match status" value="1"/>
</dbReference>
<dbReference type="KEGG" id="sre:PTSG_08882"/>
<dbReference type="OMA" id="SRYFIER"/>
<dbReference type="Proteomes" id="UP000007799">
    <property type="component" value="Unassembled WGS sequence"/>
</dbReference>
<dbReference type="SMART" id="SM00382">
    <property type="entry name" value="AAA"/>
    <property type="match status" value="1"/>
</dbReference>
<dbReference type="SUPFAM" id="SSF52540">
    <property type="entry name" value="P-loop containing nucleoside triphosphate hydrolases"/>
    <property type="match status" value="1"/>
</dbReference>
<dbReference type="Gene3D" id="3.40.50.300">
    <property type="entry name" value="P-loop containing nucleotide triphosphate hydrolases"/>
    <property type="match status" value="1"/>
</dbReference>
<proteinExistence type="predicted"/>
<gene>
    <name evidence="11" type="ORF">PTSG_08882</name>
</gene>
<feature type="transmembrane region" description="Helical" evidence="8">
    <location>
        <begin position="635"/>
        <end position="659"/>
    </location>
</feature>
<dbReference type="InterPro" id="IPR047817">
    <property type="entry name" value="ABC2_TM_bact-type"/>
</dbReference>
<sequence>MHGHGGDGTAGGADGAGAAIVARNVHRSYGKRSSKVKVLQGLNLTIPRGSIYGLLGPSGCGKTTLLKCLVGRLTIDEGHLTVLGKEPNTQGHAVPGSLVGYMPQEIALYPSFTVWETLRFCARLHNLKTYEFEPRATFLLSLLDIIDLKDRYISNLSGGQKRRVSFTAALLHSPPLVILDEPTVGVDPILRARLWQHLTELTNGPSPTTVLITTHYIEEARQAMYVGMMRGGRLLAEAEPEHLIHRLHMSSLEDTFLALCHTHSIGANTHDDLCTLDRVAGDWRSRGSSSSSSGGDGQREDEQSTVVAVAEEEEEEGEEEIGEQQQQQQRRRSFRFDRRSKTAGHADTRAHGTQGRPHAAHVNDTGSLNATGQEIDEAAPLLASSRHHHHHQQQQQQQQQRSRKGEGAVERYGAGRARPNRAKRTKKTQSSRRRWGPGLPTWRNFYALLVKNMLRLGRNYGLLVFQFMLPALQIILYCLAIGRDPTGLRMAVVNDDVGVNVSLPTAHTLRFSDIYLHQLSNKTIHQVPVATYEEAVHRIHRGDCWGVYQFAGNYSQDIIKRLSKDDSPAVIAGSQISLTLDNSNQQISIAIEAATAAAFESMVDAVLGNLSTLAASPVRFEKPIYGELHPTFTDFVAPGIMVSITFAQAIGLTAMSFVLDRKEGLLDRVWVAGARASDVILAHMATQFWILAGQTAAVLFFALVVFKLPIVGSLAWVIVLMMMLGLSGMAYGLFISTQVDSEVGAIQVAMGSFFPVLLLSGVLWPLQAIPQWLLYISYIMPTTWAAEAMRSLMLRGWTILHQDVWLGFVVVLAWTLLLLFFAAVGIRSVD</sequence>
<dbReference type="GeneID" id="16070822"/>
<evidence type="ECO:0000259" key="9">
    <source>
        <dbReference type="PROSITE" id="PS50893"/>
    </source>
</evidence>
<dbReference type="PROSITE" id="PS51012">
    <property type="entry name" value="ABC_TM2"/>
    <property type="match status" value="1"/>
</dbReference>
<keyword evidence="5 8" id="KW-1133">Transmembrane helix</keyword>
<evidence type="ECO:0000256" key="3">
    <source>
        <dbReference type="ARBA" id="ARBA00022741"/>
    </source>
</evidence>
<dbReference type="RefSeq" id="XP_004990268.1">
    <property type="nucleotide sequence ID" value="XM_004990211.1"/>
</dbReference>
<name>F2UKZ3_SALR5</name>
<dbReference type="InterPro" id="IPR013525">
    <property type="entry name" value="ABC2_TM"/>
</dbReference>
<evidence type="ECO:0000256" key="8">
    <source>
        <dbReference type="SAM" id="Phobius"/>
    </source>
</evidence>
<dbReference type="GO" id="GO:0016020">
    <property type="term" value="C:membrane"/>
    <property type="evidence" value="ECO:0007669"/>
    <property type="project" value="UniProtKB-SubCell"/>
</dbReference>
<feature type="transmembrane region" description="Helical" evidence="8">
    <location>
        <begin position="804"/>
        <end position="826"/>
    </location>
</feature>
<dbReference type="GO" id="GO:0140359">
    <property type="term" value="F:ABC-type transporter activity"/>
    <property type="evidence" value="ECO:0007669"/>
    <property type="project" value="InterPro"/>
</dbReference>
<evidence type="ECO:0000256" key="5">
    <source>
        <dbReference type="ARBA" id="ARBA00022989"/>
    </source>
</evidence>
<keyword evidence="2 8" id="KW-0812">Transmembrane</keyword>
<dbReference type="GO" id="GO:0016887">
    <property type="term" value="F:ATP hydrolysis activity"/>
    <property type="evidence" value="ECO:0007669"/>
    <property type="project" value="InterPro"/>
</dbReference>
<evidence type="ECO:0000256" key="7">
    <source>
        <dbReference type="SAM" id="MobiDB-lite"/>
    </source>
</evidence>
<protein>
    <submittedName>
        <fullName evidence="11">Uncharacterized protein</fullName>
    </submittedName>
</protein>
<dbReference type="AlphaFoldDB" id="F2UKZ3"/>
<dbReference type="PANTHER" id="PTHR43038">
    <property type="entry name" value="ATP-BINDING CASSETTE, SUB-FAMILY H, MEMBER 1"/>
    <property type="match status" value="1"/>
</dbReference>
<dbReference type="InterPro" id="IPR003439">
    <property type="entry name" value="ABC_transporter-like_ATP-bd"/>
</dbReference>
<evidence type="ECO:0000313" key="11">
    <source>
        <dbReference type="EMBL" id="EGD77792.1"/>
    </source>
</evidence>
<evidence type="ECO:0000313" key="12">
    <source>
        <dbReference type="Proteomes" id="UP000007799"/>
    </source>
</evidence>
<feature type="domain" description="ABC transmembrane type-2" evidence="10">
    <location>
        <begin position="600"/>
        <end position="829"/>
    </location>
</feature>
<dbReference type="GO" id="GO:0005524">
    <property type="term" value="F:ATP binding"/>
    <property type="evidence" value="ECO:0007669"/>
    <property type="project" value="UniProtKB-KW"/>
</dbReference>
<evidence type="ECO:0000256" key="2">
    <source>
        <dbReference type="ARBA" id="ARBA00022692"/>
    </source>
</evidence>
<feature type="compositionally biased region" description="Basic residues" evidence="7">
    <location>
        <begin position="418"/>
        <end position="435"/>
    </location>
</feature>
<feature type="domain" description="ABC transporter" evidence="9">
    <location>
        <begin position="20"/>
        <end position="256"/>
    </location>
</feature>
<dbReference type="Pfam" id="PF00005">
    <property type="entry name" value="ABC_tran"/>
    <property type="match status" value="1"/>
</dbReference>
<dbReference type="InterPro" id="IPR027417">
    <property type="entry name" value="P-loop_NTPase"/>
</dbReference>
<feature type="compositionally biased region" description="Acidic residues" evidence="7">
    <location>
        <begin position="310"/>
        <end position="322"/>
    </location>
</feature>
<accession>F2UKZ3</accession>
<dbReference type="PROSITE" id="PS50893">
    <property type="entry name" value="ABC_TRANSPORTER_2"/>
    <property type="match status" value="1"/>
</dbReference>